<dbReference type="Proteomes" id="UP001143480">
    <property type="component" value="Unassembled WGS sequence"/>
</dbReference>
<name>A0A9W6KLA2_9ACTN</name>
<evidence type="ECO:0000313" key="3">
    <source>
        <dbReference type="EMBL" id="GLL02225.1"/>
    </source>
</evidence>
<proteinExistence type="predicted"/>
<protein>
    <recommendedName>
        <fullName evidence="2">Dienelactone hydrolase domain-containing protein</fullName>
    </recommendedName>
</protein>
<gene>
    <name evidence="3" type="ORF">GCM10017581_039670</name>
</gene>
<organism evidence="3 4">
    <name type="scientific">Dactylosporangium matsuzakiense</name>
    <dbReference type="NCBI Taxonomy" id="53360"/>
    <lineage>
        <taxon>Bacteria</taxon>
        <taxon>Bacillati</taxon>
        <taxon>Actinomycetota</taxon>
        <taxon>Actinomycetes</taxon>
        <taxon>Micromonosporales</taxon>
        <taxon>Micromonosporaceae</taxon>
        <taxon>Dactylosporangium</taxon>
    </lineage>
</organism>
<evidence type="ECO:0000256" key="1">
    <source>
        <dbReference type="SAM" id="MobiDB-lite"/>
    </source>
</evidence>
<evidence type="ECO:0000313" key="4">
    <source>
        <dbReference type="Proteomes" id="UP001143480"/>
    </source>
</evidence>
<feature type="region of interest" description="Disordered" evidence="1">
    <location>
        <begin position="61"/>
        <end position="83"/>
    </location>
</feature>
<feature type="region of interest" description="Disordered" evidence="1">
    <location>
        <begin position="1"/>
        <end position="31"/>
    </location>
</feature>
<accession>A0A9W6KLA2</accession>
<dbReference type="SUPFAM" id="SSF53474">
    <property type="entry name" value="alpha/beta-Hydrolases"/>
    <property type="match status" value="1"/>
</dbReference>
<dbReference type="AlphaFoldDB" id="A0A9W6KLA2"/>
<dbReference type="InterPro" id="IPR029058">
    <property type="entry name" value="AB_hydrolase_fold"/>
</dbReference>
<dbReference type="Gene3D" id="3.40.50.1820">
    <property type="entry name" value="alpha/beta hydrolase"/>
    <property type="match status" value="1"/>
</dbReference>
<dbReference type="GO" id="GO:0016787">
    <property type="term" value="F:hydrolase activity"/>
    <property type="evidence" value="ECO:0007669"/>
    <property type="project" value="InterPro"/>
</dbReference>
<feature type="domain" description="Dienelactone hydrolase" evidence="2">
    <location>
        <begin position="100"/>
        <end position="324"/>
    </location>
</feature>
<dbReference type="PANTHER" id="PTHR47562:SF2">
    <property type="entry name" value="CARBOXYMETHYLENEBUTENOLIDASE-RELATED"/>
    <property type="match status" value="1"/>
</dbReference>
<evidence type="ECO:0000259" key="2">
    <source>
        <dbReference type="Pfam" id="PF01738"/>
    </source>
</evidence>
<dbReference type="Pfam" id="PF01738">
    <property type="entry name" value="DLH"/>
    <property type="match status" value="1"/>
</dbReference>
<reference evidence="3" key="1">
    <citation type="journal article" date="2014" name="Int. J. Syst. Evol. Microbiol.">
        <title>Complete genome sequence of Corynebacterium casei LMG S-19264T (=DSM 44701T), isolated from a smear-ripened cheese.</title>
        <authorList>
            <consortium name="US DOE Joint Genome Institute (JGI-PGF)"/>
            <person name="Walter F."/>
            <person name="Albersmeier A."/>
            <person name="Kalinowski J."/>
            <person name="Ruckert C."/>
        </authorList>
    </citation>
    <scope>NUCLEOTIDE SEQUENCE</scope>
    <source>
        <strain evidence="3">VKM Ac-1321</strain>
    </source>
</reference>
<keyword evidence="4" id="KW-1185">Reference proteome</keyword>
<comment type="caution">
    <text evidence="3">The sequence shown here is derived from an EMBL/GenBank/DDBJ whole genome shotgun (WGS) entry which is preliminary data.</text>
</comment>
<dbReference type="InterPro" id="IPR002925">
    <property type="entry name" value="Dienelactn_hydro"/>
</dbReference>
<dbReference type="EMBL" id="BSFP01000022">
    <property type="protein sequence ID" value="GLL02225.1"/>
    <property type="molecule type" value="Genomic_DNA"/>
</dbReference>
<reference evidence="3" key="2">
    <citation type="submission" date="2023-01" db="EMBL/GenBank/DDBJ databases">
        <authorList>
            <person name="Sun Q."/>
            <person name="Evtushenko L."/>
        </authorList>
    </citation>
    <scope>NUCLEOTIDE SEQUENCE</scope>
    <source>
        <strain evidence="3">VKM Ac-1321</strain>
    </source>
</reference>
<feature type="compositionally biased region" description="Low complexity" evidence="1">
    <location>
        <begin position="68"/>
        <end position="78"/>
    </location>
</feature>
<dbReference type="PANTHER" id="PTHR47562">
    <property type="match status" value="1"/>
</dbReference>
<sequence>MHPGVAARVDPHRLPEPGQPEQQLTGRPRTRHRTRALVVHRPSVNSWQRLDAIAALAARTPHQRDLAARPARPRGSAPVGSGGMKLREEDVTIAADGYDIQARVVAPVGAGPWPGLLLYTDIFQLTESTLRTARRLAAAGFLVCAPEIYPRGELAGVALEFDDAGKAAGLGAASATTTAEFDADRAAVLDHLAGRDDVGVLHAAGFCIGGHLAFRAALDPRVAATVCFYPTGLHDGKLGADDPGSLAAADRIRGRLMVIFGAQDPHVPAPARVRILDALYAAGHDDLELHVYAQGEHAFMRDVGGRYDPALTDLGLAEAVSFLRGR</sequence>